<dbReference type="KEGG" id="krh:KRH_22840"/>
<gene>
    <name evidence="1" type="ordered locus">KRH_22840</name>
</gene>
<dbReference type="STRING" id="378753.KRH_22840"/>
<dbReference type="RefSeq" id="WP_012399352.1">
    <property type="nucleotide sequence ID" value="NC_010617.1"/>
</dbReference>
<dbReference type="Proteomes" id="UP000008838">
    <property type="component" value="Chromosome"/>
</dbReference>
<dbReference type="EMBL" id="AP009152">
    <property type="protein sequence ID" value="BAG30631.1"/>
    <property type="molecule type" value="Genomic_DNA"/>
</dbReference>
<accession>B2GIV4</accession>
<reference evidence="1 2" key="1">
    <citation type="journal article" date="2008" name="J. Bacteriol.">
        <title>Complete genome sequence of the soil actinomycete Kocuria rhizophila.</title>
        <authorList>
            <person name="Takarada H."/>
            <person name="Sekine M."/>
            <person name="Kosugi H."/>
            <person name="Matsuo Y."/>
            <person name="Fujisawa T."/>
            <person name="Omata S."/>
            <person name="Kishi E."/>
            <person name="Shimizu A."/>
            <person name="Tsukatani N."/>
            <person name="Tanikawa S."/>
            <person name="Fujita N."/>
            <person name="Harayama S."/>
        </authorList>
    </citation>
    <scope>NUCLEOTIDE SEQUENCE [LARGE SCALE GENOMIC DNA]</scope>
    <source>
        <strain evidence="2">ATCC 9341 / DSM 348 / NBRC 103217 / DC2201</strain>
    </source>
</reference>
<protein>
    <submittedName>
        <fullName evidence="1">Uncharacterized protein</fullName>
    </submittedName>
</protein>
<organism evidence="1 2">
    <name type="scientific">Kocuria rhizophila (strain ATCC 9341 / DSM 348 / NBRC 103217 / DC2201)</name>
    <dbReference type="NCBI Taxonomy" id="378753"/>
    <lineage>
        <taxon>Bacteria</taxon>
        <taxon>Bacillati</taxon>
        <taxon>Actinomycetota</taxon>
        <taxon>Actinomycetes</taxon>
        <taxon>Micrococcales</taxon>
        <taxon>Micrococcaceae</taxon>
        <taxon>Kocuria</taxon>
    </lineage>
</organism>
<keyword evidence="2" id="KW-1185">Reference proteome</keyword>
<dbReference type="eggNOG" id="COG0702">
    <property type="taxonomic scope" value="Bacteria"/>
</dbReference>
<proteinExistence type="predicted"/>
<dbReference type="AlphaFoldDB" id="B2GIV4"/>
<evidence type="ECO:0000313" key="1">
    <source>
        <dbReference type="EMBL" id="BAG30631.1"/>
    </source>
</evidence>
<evidence type="ECO:0000313" key="2">
    <source>
        <dbReference type="Proteomes" id="UP000008838"/>
    </source>
</evidence>
<dbReference type="HOGENOM" id="CLU_2142581_0_0_11"/>
<sequence length="112" mass="11778">MPATVGMVSRGLVALAPTMLMAPALREEVADVVADAATAPREARHEILAVRGPEMDTIANFARRILAAGGDLGGQRPPTIKEAPYLGRGIANGGLIPRDAFVTATRFEDWLG</sequence>
<dbReference type="OrthoDB" id="9771302at2"/>
<name>B2GIV4_KOCRD</name>